<dbReference type="Gene3D" id="1.10.245.10">
    <property type="entry name" value="SWIB/MDM2 domain"/>
    <property type="match status" value="1"/>
</dbReference>
<reference evidence="1" key="3">
    <citation type="submission" date="2025-09" db="UniProtKB">
        <authorList>
            <consortium name="Ensembl"/>
        </authorList>
    </citation>
    <scope>IDENTIFICATION</scope>
</reference>
<evidence type="ECO:0000313" key="2">
    <source>
        <dbReference type="Proteomes" id="UP000694411"/>
    </source>
</evidence>
<evidence type="ECO:0000313" key="1">
    <source>
        <dbReference type="Ensembl" id="ENSTGEP00000011852.1"/>
    </source>
</evidence>
<dbReference type="InterPro" id="IPR036885">
    <property type="entry name" value="SWIB_MDM2_dom_sf"/>
</dbReference>
<reference evidence="1" key="2">
    <citation type="submission" date="2025-08" db="UniProtKB">
        <authorList>
            <consortium name="Ensembl"/>
        </authorList>
    </citation>
    <scope>IDENTIFICATION</scope>
</reference>
<protein>
    <submittedName>
        <fullName evidence="1">Uncharacterized protein</fullName>
    </submittedName>
</protein>
<accession>A0A8D2EXS1</accession>
<dbReference type="AlphaFoldDB" id="A0A8D2EXS1"/>
<organism evidence="1 2">
    <name type="scientific">Theropithecus gelada</name>
    <name type="common">Gelada baboon</name>
    <dbReference type="NCBI Taxonomy" id="9565"/>
    <lineage>
        <taxon>Eukaryota</taxon>
        <taxon>Metazoa</taxon>
        <taxon>Chordata</taxon>
        <taxon>Craniata</taxon>
        <taxon>Vertebrata</taxon>
        <taxon>Euteleostomi</taxon>
        <taxon>Mammalia</taxon>
        <taxon>Eutheria</taxon>
        <taxon>Euarchontoglires</taxon>
        <taxon>Primates</taxon>
        <taxon>Haplorrhini</taxon>
        <taxon>Catarrhini</taxon>
        <taxon>Cercopithecidae</taxon>
        <taxon>Cercopithecinae</taxon>
        <taxon>Theropithecus</taxon>
    </lineage>
</organism>
<dbReference type="Ensembl" id="ENSTGET00000014242.1">
    <property type="protein sequence ID" value="ENSTGEP00000011852.1"/>
    <property type="gene ID" value="ENSTGEG00000009651.1"/>
</dbReference>
<reference evidence="1" key="1">
    <citation type="submission" date="2018-05" db="EMBL/GenBank/DDBJ databases">
        <title>Whole genome of Theropithecus gelada.</title>
        <authorList>
            <person name="Chiou K.L."/>
            <person name="Snyder-Mackler N."/>
        </authorList>
    </citation>
    <scope>NUCLEOTIDE SEQUENCE [LARGE SCALE GENOMIC DNA]</scope>
</reference>
<dbReference type="SUPFAM" id="SSF47592">
    <property type="entry name" value="SWIB/MDM2 domain"/>
    <property type="match status" value="1"/>
</dbReference>
<proteinExistence type="predicted"/>
<name>A0A8D2EXS1_THEGE</name>
<sequence>MQQIFTSHNTSNSWAQSDCPTSVSQSTGITGICHHTWPKWPLLKFLQAAGARRNAGCWSDQAVSRPLSSGKATYDLQEQPVAILRCDGGLLGGLLGCQQFSMKDPSPVFDKLRKNLINSSPGSWPGYSQPRPMEAMYRGKFQLQENNERRQFSHAVYLTTEMQISERGK</sequence>
<dbReference type="Proteomes" id="UP000694411">
    <property type="component" value="Chromosome 9"/>
</dbReference>
<keyword evidence="2" id="KW-1185">Reference proteome</keyword>